<dbReference type="PANTHER" id="PTHR30514">
    <property type="entry name" value="GLUCOKINASE"/>
    <property type="match status" value="1"/>
</dbReference>
<proteinExistence type="predicted"/>
<evidence type="ECO:0000259" key="1">
    <source>
        <dbReference type="PROSITE" id="PS51071"/>
    </source>
</evidence>
<dbReference type="SUPFAM" id="SSF46689">
    <property type="entry name" value="Homeodomain-like"/>
    <property type="match status" value="1"/>
</dbReference>
<dbReference type="AlphaFoldDB" id="A0A9D2P4L9"/>
<feature type="domain" description="HTH rpiR-type" evidence="1">
    <location>
        <begin position="1"/>
        <end position="76"/>
    </location>
</feature>
<sequence>MTEIYFVKNDVHFTKTEKKIIDYIIASPQEFIRMSIGDVARCIGSSEPTVSRFARHCGYADFKELKSAVLRHVAEENPPAGKLNSTLGSESSNTPEGFLRRQQYCIEKTLEFLDENMLEKAADTILSSDTIYLYAKGAAVSMAELLKFRLNRFGKKVIRLPAGSSELFEYMNFFTEKDLVILFGFQKTPKEAAVILDYQKKIHYKCIFFTSRLYHSLEQEAVIPLFVFRGEPSEYHSMAAPAALLDALVVMLGAKLGATSSEQLDCLYKLKEHYKTEIPR</sequence>
<dbReference type="Gene3D" id="3.40.50.10490">
    <property type="entry name" value="Glucose-6-phosphate isomerase like protein, domain 1"/>
    <property type="match status" value="1"/>
</dbReference>
<gene>
    <name evidence="2" type="ORF">H9756_03430</name>
</gene>
<accession>A0A9D2P4L9</accession>
<dbReference type="Pfam" id="PF01380">
    <property type="entry name" value="SIS"/>
    <property type="match status" value="1"/>
</dbReference>
<dbReference type="GO" id="GO:0003677">
    <property type="term" value="F:DNA binding"/>
    <property type="evidence" value="ECO:0007669"/>
    <property type="project" value="InterPro"/>
</dbReference>
<name>A0A9D2P4L9_9FIRM</name>
<dbReference type="InterPro" id="IPR036388">
    <property type="entry name" value="WH-like_DNA-bd_sf"/>
</dbReference>
<evidence type="ECO:0000313" key="3">
    <source>
        <dbReference type="Proteomes" id="UP000823895"/>
    </source>
</evidence>
<dbReference type="GO" id="GO:1901135">
    <property type="term" value="P:carbohydrate derivative metabolic process"/>
    <property type="evidence" value="ECO:0007669"/>
    <property type="project" value="InterPro"/>
</dbReference>
<comment type="caution">
    <text evidence="2">The sequence shown here is derived from an EMBL/GenBank/DDBJ whole genome shotgun (WGS) entry which is preliminary data.</text>
</comment>
<dbReference type="InterPro" id="IPR046348">
    <property type="entry name" value="SIS_dom_sf"/>
</dbReference>
<dbReference type="InterPro" id="IPR000281">
    <property type="entry name" value="HTH_RpiR"/>
</dbReference>
<dbReference type="InterPro" id="IPR001347">
    <property type="entry name" value="SIS_dom"/>
</dbReference>
<dbReference type="GO" id="GO:0097367">
    <property type="term" value="F:carbohydrate derivative binding"/>
    <property type="evidence" value="ECO:0007669"/>
    <property type="project" value="InterPro"/>
</dbReference>
<dbReference type="GO" id="GO:0003700">
    <property type="term" value="F:DNA-binding transcription factor activity"/>
    <property type="evidence" value="ECO:0007669"/>
    <property type="project" value="InterPro"/>
</dbReference>
<dbReference type="InterPro" id="IPR009057">
    <property type="entry name" value="Homeodomain-like_sf"/>
</dbReference>
<dbReference type="Gene3D" id="1.10.10.10">
    <property type="entry name" value="Winged helix-like DNA-binding domain superfamily/Winged helix DNA-binding domain"/>
    <property type="match status" value="1"/>
</dbReference>
<reference evidence="2" key="1">
    <citation type="journal article" date="2021" name="PeerJ">
        <title>Extensive microbial diversity within the chicken gut microbiome revealed by metagenomics and culture.</title>
        <authorList>
            <person name="Gilroy R."/>
            <person name="Ravi A."/>
            <person name="Getino M."/>
            <person name="Pursley I."/>
            <person name="Horton D.L."/>
            <person name="Alikhan N.F."/>
            <person name="Baker D."/>
            <person name="Gharbi K."/>
            <person name="Hall N."/>
            <person name="Watson M."/>
            <person name="Adriaenssens E.M."/>
            <person name="Foster-Nyarko E."/>
            <person name="Jarju S."/>
            <person name="Secka A."/>
            <person name="Antonio M."/>
            <person name="Oren A."/>
            <person name="Chaudhuri R.R."/>
            <person name="La Ragione R."/>
            <person name="Hildebrand F."/>
            <person name="Pallen M.J."/>
        </authorList>
    </citation>
    <scope>NUCLEOTIDE SEQUENCE</scope>
    <source>
        <strain evidence="2">CHK165-2605</strain>
    </source>
</reference>
<dbReference type="Proteomes" id="UP000823895">
    <property type="component" value="Unassembled WGS sequence"/>
</dbReference>
<dbReference type="PROSITE" id="PS51071">
    <property type="entry name" value="HTH_RPIR"/>
    <property type="match status" value="1"/>
</dbReference>
<dbReference type="EMBL" id="DWWI01000074">
    <property type="protein sequence ID" value="HJC42725.1"/>
    <property type="molecule type" value="Genomic_DNA"/>
</dbReference>
<dbReference type="InterPro" id="IPR047640">
    <property type="entry name" value="RpiR-like"/>
</dbReference>
<organism evidence="2 3">
    <name type="scientific">Candidatus Mediterraneibacter gallistercoris</name>
    <dbReference type="NCBI Taxonomy" id="2838671"/>
    <lineage>
        <taxon>Bacteria</taxon>
        <taxon>Bacillati</taxon>
        <taxon>Bacillota</taxon>
        <taxon>Clostridia</taxon>
        <taxon>Lachnospirales</taxon>
        <taxon>Lachnospiraceae</taxon>
        <taxon>Mediterraneibacter</taxon>
    </lineage>
</organism>
<dbReference type="SUPFAM" id="SSF53697">
    <property type="entry name" value="SIS domain"/>
    <property type="match status" value="1"/>
</dbReference>
<evidence type="ECO:0000313" key="2">
    <source>
        <dbReference type="EMBL" id="HJC42725.1"/>
    </source>
</evidence>
<dbReference type="Pfam" id="PF01418">
    <property type="entry name" value="HTH_6"/>
    <property type="match status" value="1"/>
</dbReference>
<protein>
    <submittedName>
        <fullName evidence="2">MurR/RpiR family transcriptional regulator</fullName>
    </submittedName>
</protein>
<reference evidence="2" key="2">
    <citation type="submission" date="2021-04" db="EMBL/GenBank/DDBJ databases">
        <authorList>
            <person name="Gilroy R."/>
        </authorList>
    </citation>
    <scope>NUCLEOTIDE SEQUENCE</scope>
    <source>
        <strain evidence="2">CHK165-2605</strain>
    </source>
</reference>